<feature type="transmembrane region" description="Helical" evidence="1">
    <location>
        <begin position="412"/>
        <end position="434"/>
    </location>
</feature>
<accession>A0AAW9DQK2</accession>
<feature type="transmembrane region" description="Helical" evidence="1">
    <location>
        <begin position="204"/>
        <end position="225"/>
    </location>
</feature>
<protein>
    <recommendedName>
        <fullName evidence="4">NADH:quinone oxidoreductase/Mrp antiporter membrane subunit domain-containing protein</fullName>
    </recommendedName>
</protein>
<comment type="caution">
    <text evidence="2">The sequence shown here is derived from an EMBL/GenBank/DDBJ whole genome shotgun (WGS) entry which is preliminary data.</text>
</comment>
<feature type="transmembrane region" description="Helical" evidence="1">
    <location>
        <begin position="440"/>
        <end position="463"/>
    </location>
</feature>
<dbReference type="Proteomes" id="UP001279553">
    <property type="component" value="Unassembled WGS sequence"/>
</dbReference>
<evidence type="ECO:0000313" key="2">
    <source>
        <dbReference type="EMBL" id="MDX5930916.1"/>
    </source>
</evidence>
<keyword evidence="1" id="KW-0472">Membrane</keyword>
<feature type="transmembrane region" description="Helical" evidence="1">
    <location>
        <begin position="297"/>
        <end position="315"/>
    </location>
</feature>
<proteinExistence type="predicted"/>
<feature type="transmembrane region" description="Helical" evidence="1">
    <location>
        <begin position="269"/>
        <end position="290"/>
    </location>
</feature>
<name>A0AAW9DQK2_ACIAO</name>
<reference evidence="2 3" key="1">
    <citation type="submission" date="2023-11" db="EMBL/GenBank/DDBJ databases">
        <title>MicrobeMod: A computational toolkit for identifying prokaryotic methylation and restriction-modification with nanopore sequencing.</title>
        <authorList>
            <person name="Crits-Christoph A."/>
            <person name="Kang S.C."/>
            <person name="Lee H."/>
            <person name="Ostrov N."/>
        </authorList>
    </citation>
    <scope>NUCLEOTIDE SEQUENCE [LARGE SCALE GENOMIC DNA]</scope>
    <source>
        <strain evidence="2 3">DSMZ 700</strain>
    </source>
</reference>
<feature type="transmembrane region" description="Helical" evidence="1">
    <location>
        <begin position="93"/>
        <end position="117"/>
    </location>
</feature>
<keyword evidence="1" id="KW-0812">Transmembrane</keyword>
<feature type="transmembrane region" description="Helical" evidence="1">
    <location>
        <begin position="321"/>
        <end position="339"/>
    </location>
</feature>
<organism evidence="2 3">
    <name type="scientific">Acidiphilium acidophilum</name>
    <name type="common">Thiobacillus acidophilus</name>
    <dbReference type="NCBI Taxonomy" id="76588"/>
    <lineage>
        <taxon>Bacteria</taxon>
        <taxon>Pseudomonadati</taxon>
        <taxon>Pseudomonadota</taxon>
        <taxon>Alphaproteobacteria</taxon>
        <taxon>Acetobacterales</taxon>
        <taxon>Acidocellaceae</taxon>
        <taxon>Acidiphilium</taxon>
    </lineage>
</organism>
<feature type="transmembrane region" description="Helical" evidence="1">
    <location>
        <begin position="164"/>
        <end position="184"/>
    </location>
</feature>
<evidence type="ECO:0000313" key="3">
    <source>
        <dbReference type="Proteomes" id="UP001279553"/>
    </source>
</evidence>
<evidence type="ECO:0008006" key="4">
    <source>
        <dbReference type="Google" id="ProtNLM"/>
    </source>
</evidence>
<evidence type="ECO:0000256" key="1">
    <source>
        <dbReference type="SAM" id="Phobius"/>
    </source>
</evidence>
<keyword evidence="1" id="KW-1133">Transmembrane helix</keyword>
<sequence length="498" mass="49764">MGGALDRNVRHCVAAVAGAIRLMGGSGDVIVRLFAVGIGFAAMVLMAAALALMDGRLQAMRLGVGSGPWRQPLRDLTRLGRKRRLRPGFASPLYPVWPVVAATATIAAALIVPGFAFGTWRGVLASPWALLGLMAIAAAVRIAAMLESGAAMRGFEAARSKRSLIAALAIWAVGFGVIAIRGGGDALGSIGAGLAASASAGPGDAMLTVLIGLALALSLGGFGFATPGDYAGPERALFVAEAMLRRVVLISALVAVVAPMPMADARLVATWPLGMLGWIVKVAVVGVVLVGFAPRRYAMRLAAAALCGALALVVLEQARTGFWIVVLGAACVVAGLVWLVRSRGAVDDGALRAASLMQGGVALVGLALADPAGVVRGVGPGTGAVLILLTIGLVRVAGLLAGPGGWVQMAGLIALAGLPPFAGFAGDFAVVEAAMRDSVWLGSALLAGLALAGAVLLGAIGIVPANDRAARAGRGVAAVMLIVAGLIGVAPWLIAGIG</sequence>
<dbReference type="AlphaFoldDB" id="A0AAW9DQK2"/>
<feature type="transmembrane region" description="Helical" evidence="1">
    <location>
        <begin position="351"/>
        <end position="369"/>
    </location>
</feature>
<gene>
    <name evidence="2" type="ORF">SIL87_09085</name>
</gene>
<dbReference type="EMBL" id="JAWXYB010000018">
    <property type="protein sequence ID" value="MDX5930916.1"/>
    <property type="molecule type" value="Genomic_DNA"/>
</dbReference>
<feature type="transmembrane region" description="Helical" evidence="1">
    <location>
        <begin position="29"/>
        <end position="52"/>
    </location>
</feature>
<feature type="transmembrane region" description="Helical" evidence="1">
    <location>
        <begin position="381"/>
        <end position="400"/>
    </location>
</feature>
<feature type="transmembrane region" description="Helical" evidence="1">
    <location>
        <begin position="246"/>
        <end position="263"/>
    </location>
</feature>
<dbReference type="RefSeq" id="WP_319613840.1">
    <property type="nucleotide sequence ID" value="NZ_JAWXYB010000018.1"/>
</dbReference>
<feature type="transmembrane region" description="Helical" evidence="1">
    <location>
        <begin position="123"/>
        <end position="144"/>
    </location>
</feature>
<feature type="transmembrane region" description="Helical" evidence="1">
    <location>
        <begin position="475"/>
        <end position="495"/>
    </location>
</feature>
<keyword evidence="3" id="KW-1185">Reference proteome</keyword>